<accession>A0A6G1JC83</accession>
<dbReference type="PANTHER" id="PTHR16023:SF0">
    <property type="entry name" value="PROTEIN VAC14 HOMOLOG"/>
    <property type="match status" value="1"/>
</dbReference>
<feature type="compositionally biased region" description="Low complexity" evidence="6">
    <location>
        <begin position="821"/>
        <end position="836"/>
    </location>
</feature>
<evidence type="ECO:0000256" key="1">
    <source>
        <dbReference type="ARBA" id="ARBA00004308"/>
    </source>
</evidence>
<sequence length="947" mass="104923">MDPNITKALNDKLYDKRKSGALELEGLIREALAATDFDRIQKIVHQLCHEYAYAVHQPHARNGGLIGLAAASIALGPEVARYLEEIVPPVLACFSDQDARVRYYACESMYNIAKVAKGEILVYFNQVFDALCKLAADSELSVKNGAELLDRLIKDIVAESAATYVSIIHGAPEPTAQEGADDQDQPAPEHPTAFSLERFLPLLEERINVLNPFTRTFLVAWITLLDSIPDLELVAFLPRFLGGLFKFLSDHNQDVHTATQVALDRFLSEVRKIARVKRGIAESKKSHGEMDYKRSTSSLQSRADVESEADSSVPPDQRESLDEKDDGSADGASVAADDEKSDSGDGDWVPGQDVHVDHPKILEILVSFLGAPFGDKENHEILLTTLRWIDSFFDICPEDIMPFVPSLLTHVLPRMSHDLDSVRQAANKVNASLMDYIMSLSDDNRRPEGTAGTSIQLPNSLSALGKELTGVERRDSNLSSRLLKTVIQDRADVRSVDSKGTRTPTPAEERGPSPRPIPELDYQGAVNALTLQFLNEHEATRVAAIAWLIMLHRMAPGKILSVEDGTFPALLKTLSDPSEAVVTRDLLLLSQISKNSDDSYFTSFMVNLLKLFCTDRRLLETRGNLIIRQLCVTLSAERIYRTMADCLEKDEDIEFASIMVQNLNNNLITAPELADLRRRLRNLDSRDGQSFFQALFKAWCHNAVATFSLCLLAQAYEQAYQLLQVFADLEMTVNMLIQIDKLVQLIESPVFTYLRMQLLEPEKFPHLYKCLYGLLMLLPQSSAFAALKNRLNSVSAIGYLHIAPRTYVPSSNFNHLRQKSSEAGSPSAPQSAPVSSFARDNRLKTRDDGGPVKWSELLDGFKKTQERARKSQRLASMGEDMGVSPVQEKEKAPEVPPKGVGLRGPPQAAGRPLPMAAGQQAQGHKSRNSLNNLARFAGGGLAGRKKK</sequence>
<dbReference type="Gene3D" id="1.25.10.10">
    <property type="entry name" value="Leucine-rich Repeat Variant"/>
    <property type="match status" value="2"/>
</dbReference>
<dbReference type="Pfam" id="PF11916">
    <property type="entry name" value="Vac14_Fig4_bd"/>
    <property type="match status" value="1"/>
</dbReference>
<evidence type="ECO:0000256" key="2">
    <source>
        <dbReference type="ARBA" id="ARBA00010225"/>
    </source>
</evidence>
<dbReference type="Pfam" id="PF12755">
    <property type="entry name" value="Vac14_Fab1_bd"/>
    <property type="match status" value="1"/>
</dbReference>
<keyword evidence="9" id="KW-1185">Reference proteome</keyword>
<name>A0A6G1JC83_9PLEO</name>
<dbReference type="PROSITE" id="PS50077">
    <property type="entry name" value="HEAT_REPEAT"/>
    <property type="match status" value="1"/>
</dbReference>
<dbReference type="GO" id="GO:0010008">
    <property type="term" value="C:endosome membrane"/>
    <property type="evidence" value="ECO:0007669"/>
    <property type="project" value="TreeGrafter"/>
</dbReference>
<protein>
    <submittedName>
        <fullName evidence="8">ARM repeat-containing protein</fullName>
    </submittedName>
</protein>
<dbReference type="GO" id="GO:0070772">
    <property type="term" value="C:PAS complex"/>
    <property type="evidence" value="ECO:0007669"/>
    <property type="project" value="InterPro"/>
</dbReference>
<evidence type="ECO:0000259" key="7">
    <source>
        <dbReference type="Pfam" id="PF11916"/>
    </source>
</evidence>
<dbReference type="SUPFAM" id="SSF48371">
    <property type="entry name" value="ARM repeat"/>
    <property type="match status" value="1"/>
</dbReference>
<evidence type="ECO:0000313" key="9">
    <source>
        <dbReference type="Proteomes" id="UP000799291"/>
    </source>
</evidence>
<feature type="region of interest" description="Disordered" evidence="6">
    <location>
        <begin position="285"/>
        <end position="352"/>
    </location>
</feature>
<dbReference type="InterPro" id="IPR026825">
    <property type="entry name" value="Vac14"/>
</dbReference>
<feature type="compositionally biased region" description="Gly residues" evidence="6">
    <location>
        <begin position="937"/>
        <end position="947"/>
    </location>
</feature>
<comment type="subcellular location">
    <subcellularLocation>
        <location evidence="1">Endomembrane system</location>
    </subcellularLocation>
</comment>
<dbReference type="AlphaFoldDB" id="A0A6G1JC83"/>
<evidence type="ECO:0000256" key="5">
    <source>
        <dbReference type="PROSITE-ProRule" id="PRU00103"/>
    </source>
</evidence>
<dbReference type="InterPro" id="IPR016024">
    <property type="entry name" value="ARM-type_fold"/>
</dbReference>
<feature type="region of interest" description="Disordered" evidence="6">
    <location>
        <begin position="493"/>
        <end position="517"/>
    </location>
</feature>
<keyword evidence="3" id="KW-0677">Repeat</keyword>
<keyword evidence="4" id="KW-0472">Membrane</keyword>
<evidence type="ECO:0000313" key="8">
    <source>
        <dbReference type="EMBL" id="KAF2687775.1"/>
    </source>
</evidence>
<feature type="compositionally biased region" description="Basic and acidic residues" evidence="6">
    <location>
        <begin position="285"/>
        <end position="294"/>
    </location>
</feature>
<proteinExistence type="inferred from homology"/>
<evidence type="ECO:0000256" key="3">
    <source>
        <dbReference type="ARBA" id="ARBA00022737"/>
    </source>
</evidence>
<feature type="region of interest" description="Disordered" evidence="6">
    <location>
        <begin position="817"/>
        <end position="947"/>
    </location>
</feature>
<dbReference type="GO" id="GO:0006661">
    <property type="term" value="P:phosphatidylinositol biosynthetic process"/>
    <property type="evidence" value="ECO:0007669"/>
    <property type="project" value="InterPro"/>
</dbReference>
<dbReference type="GO" id="GO:0000329">
    <property type="term" value="C:fungal-type vacuole membrane"/>
    <property type="evidence" value="ECO:0007669"/>
    <property type="project" value="TreeGrafter"/>
</dbReference>
<feature type="compositionally biased region" description="Basic and acidic residues" evidence="6">
    <location>
        <begin position="839"/>
        <end position="850"/>
    </location>
</feature>
<feature type="compositionally biased region" description="Basic and acidic residues" evidence="6">
    <location>
        <begin position="859"/>
        <end position="869"/>
    </location>
</feature>
<dbReference type="OrthoDB" id="5574975at2759"/>
<dbReference type="PANTHER" id="PTHR16023">
    <property type="entry name" value="TAX1 BINDING PROTEIN-RELATED"/>
    <property type="match status" value="1"/>
</dbReference>
<dbReference type="Proteomes" id="UP000799291">
    <property type="component" value="Unassembled WGS sequence"/>
</dbReference>
<dbReference type="EMBL" id="MU005574">
    <property type="protein sequence ID" value="KAF2687775.1"/>
    <property type="molecule type" value="Genomic_DNA"/>
</dbReference>
<dbReference type="InterPro" id="IPR021133">
    <property type="entry name" value="HEAT_type_2"/>
</dbReference>
<comment type="similarity">
    <text evidence="2">Belongs to the VAC14 family.</text>
</comment>
<evidence type="ECO:0000256" key="4">
    <source>
        <dbReference type="ARBA" id="ARBA00023136"/>
    </source>
</evidence>
<organism evidence="8 9">
    <name type="scientific">Lentithecium fluviatile CBS 122367</name>
    <dbReference type="NCBI Taxonomy" id="1168545"/>
    <lineage>
        <taxon>Eukaryota</taxon>
        <taxon>Fungi</taxon>
        <taxon>Dikarya</taxon>
        <taxon>Ascomycota</taxon>
        <taxon>Pezizomycotina</taxon>
        <taxon>Dothideomycetes</taxon>
        <taxon>Pleosporomycetidae</taxon>
        <taxon>Pleosporales</taxon>
        <taxon>Massarineae</taxon>
        <taxon>Lentitheciaceae</taxon>
        <taxon>Lentithecium</taxon>
    </lineage>
</organism>
<dbReference type="InterPro" id="IPR011989">
    <property type="entry name" value="ARM-like"/>
</dbReference>
<feature type="repeat" description="HEAT" evidence="5">
    <location>
        <begin position="86"/>
        <end position="121"/>
    </location>
</feature>
<feature type="domain" description="Vacuolar protein 14 C-terminal Fig4-binding" evidence="7">
    <location>
        <begin position="617"/>
        <end position="794"/>
    </location>
</feature>
<evidence type="ECO:0000256" key="6">
    <source>
        <dbReference type="SAM" id="MobiDB-lite"/>
    </source>
</evidence>
<gene>
    <name evidence="8" type="ORF">K458DRAFT_294691</name>
</gene>
<dbReference type="InterPro" id="IPR021841">
    <property type="entry name" value="VAC14_Fig4p-bd"/>
</dbReference>
<reference evidence="8" key="1">
    <citation type="journal article" date="2020" name="Stud. Mycol.">
        <title>101 Dothideomycetes genomes: a test case for predicting lifestyles and emergence of pathogens.</title>
        <authorList>
            <person name="Haridas S."/>
            <person name="Albert R."/>
            <person name="Binder M."/>
            <person name="Bloem J."/>
            <person name="Labutti K."/>
            <person name="Salamov A."/>
            <person name="Andreopoulos B."/>
            <person name="Baker S."/>
            <person name="Barry K."/>
            <person name="Bills G."/>
            <person name="Bluhm B."/>
            <person name="Cannon C."/>
            <person name="Castanera R."/>
            <person name="Culley D."/>
            <person name="Daum C."/>
            <person name="Ezra D."/>
            <person name="Gonzalez J."/>
            <person name="Henrissat B."/>
            <person name="Kuo A."/>
            <person name="Liang C."/>
            <person name="Lipzen A."/>
            <person name="Lutzoni F."/>
            <person name="Magnuson J."/>
            <person name="Mondo S."/>
            <person name="Nolan M."/>
            <person name="Ohm R."/>
            <person name="Pangilinan J."/>
            <person name="Park H.-J."/>
            <person name="Ramirez L."/>
            <person name="Alfaro M."/>
            <person name="Sun H."/>
            <person name="Tritt A."/>
            <person name="Yoshinaga Y."/>
            <person name="Zwiers L.-H."/>
            <person name="Turgeon B."/>
            <person name="Goodwin S."/>
            <person name="Spatafora J."/>
            <person name="Crous P."/>
            <person name="Grigoriev I."/>
        </authorList>
    </citation>
    <scope>NUCLEOTIDE SEQUENCE</scope>
    <source>
        <strain evidence="8">CBS 122367</strain>
    </source>
</reference>